<dbReference type="SUPFAM" id="SSF46785">
    <property type="entry name" value="Winged helix' DNA-binding domain"/>
    <property type="match status" value="1"/>
</dbReference>
<dbReference type="GO" id="GO:0043565">
    <property type="term" value="F:sequence-specific DNA binding"/>
    <property type="evidence" value="ECO:0007669"/>
    <property type="project" value="InterPro"/>
</dbReference>
<dbReference type="Proteomes" id="UP000014978">
    <property type="component" value="Unassembled WGS sequence"/>
</dbReference>
<dbReference type="EMBL" id="ATCN01001043">
    <property type="protein sequence ID" value="EPR78102.1"/>
    <property type="molecule type" value="Genomic_DNA"/>
</dbReference>
<dbReference type="HOGENOM" id="CLU_008776_3_1_1"/>
<dbReference type="FunFam" id="1.10.10.10:FF:000027">
    <property type="entry name" value="Heat shock transcription factor 1"/>
    <property type="match status" value="1"/>
</dbReference>
<dbReference type="Pfam" id="PF00447">
    <property type="entry name" value="HSF_DNA-bind"/>
    <property type="match status" value="1"/>
</dbReference>
<evidence type="ECO:0000256" key="4">
    <source>
        <dbReference type="ARBA" id="ARBA00023125"/>
    </source>
</evidence>
<sequence length="299" mass="34990">MRKHGPEFVEKLYSILEEKSNLPYIVWSPSDTSFIIINPLEFGQAVLSNHFKHSNLSSFVRQLNKYDFHKIKSTNNTFDRYGPKIWEFENINFKRNRIDLLSKIKRKKGNSKKASNNLIFGFDSENKDTGVINTLKAITRYFQVIMEDLLELKKDITREKYITTHQYPVHAYHTSPIFHILLCENESNSNTYSTSILSSIENIKTNILNSMDDVDATNILKKTMINMIIISVDFPGIWNIVHQIRENNHILPIILLVNNSNNKDYIRYLSRGISEIIVKPYHHETMTAVLKKYYISNKK</sequence>
<reference evidence="10" key="1">
    <citation type="journal article" date="2013" name="PLoS Genet.">
        <title>The genome of Spraguea lophii and the basis of host-microsporidian interactions.</title>
        <authorList>
            <person name="Campbell S.E."/>
            <person name="Williams T.A."/>
            <person name="Yousuf A."/>
            <person name="Soanes D.M."/>
            <person name="Paszkiewicz K.H."/>
            <person name="Williams B.A.P."/>
        </authorList>
    </citation>
    <scope>NUCLEOTIDE SEQUENCE [LARGE SCALE GENOMIC DNA]</scope>
    <source>
        <strain evidence="10">42_110</strain>
    </source>
</reference>
<dbReference type="GO" id="GO:0000160">
    <property type="term" value="P:phosphorelay signal transduction system"/>
    <property type="evidence" value="ECO:0007669"/>
    <property type="project" value="InterPro"/>
</dbReference>
<dbReference type="Pfam" id="PF00072">
    <property type="entry name" value="Response_reg"/>
    <property type="match status" value="1"/>
</dbReference>
<dbReference type="AlphaFoldDB" id="S7W8P1"/>
<dbReference type="Gene3D" id="1.10.10.10">
    <property type="entry name" value="Winged helix-like DNA-binding domain superfamily/Winged helix DNA-binding domain"/>
    <property type="match status" value="1"/>
</dbReference>
<comment type="subcellular location">
    <subcellularLocation>
        <location evidence="1">Nucleus</location>
    </subcellularLocation>
</comment>
<evidence type="ECO:0000313" key="9">
    <source>
        <dbReference type="EMBL" id="EPR78102.1"/>
    </source>
</evidence>
<dbReference type="InterPro" id="IPR000232">
    <property type="entry name" value="HSF_DNA-bd"/>
</dbReference>
<proteinExistence type="inferred from homology"/>
<gene>
    <name evidence="9" type="ORF">SLOPH_419</name>
</gene>
<dbReference type="InParanoid" id="S7W8P1"/>
<dbReference type="Gene3D" id="3.40.50.2300">
    <property type="match status" value="1"/>
</dbReference>
<evidence type="ECO:0000313" key="10">
    <source>
        <dbReference type="Proteomes" id="UP000014978"/>
    </source>
</evidence>
<dbReference type="PROSITE" id="PS00434">
    <property type="entry name" value="HSF_DOMAIN"/>
    <property type="match status" value="1"/>
</dbReference>
<dbReference type="PANTHER" id="PTHR10015:SF427">
    <property type="entry name" value="HEAT SHOCK FACTOR PROTEIN"/>
    <property type="match status" value="1"/>
</dbReference>
<keyword evidence="5" id="KW-0804">Transcription</keyword>
<dbReference type="InterPro" id="IPR011006">
    <property type="entry name" value="CheY-like_superfamily"/>
</dbReference>
<dbReference type="SMART" id="SM00415">
    <property type="entry name" value="HSF"/>
    <property type="match status" value="1"/>
</dbReference>
<dbReference type="PANTHER" id="PTHR10015">
    <property type="entry name" value="HEAT SHOCK TRANSCRIPTION FACTOR"/>
    <property type="match status" value="1"/>
</dbReference>
<dbReference type="InterPro" id="IPR036388">
    <property type="entry name" value="WH-like_DNA-bd_sf"/>
</dbReference>
<evidence type="ECO:0000259" key="8">
    <source>
        <dbReference type="PROSITE" id="PS50110"/>
    </source>
</evidence>
<evidence type="ECO:0000256" key="6">
    <source>
        <dbReference type="ARBA" id="ARBA00023242"/>
    </source>
</evidence>
<keyword evidence="6" id="KW-0539">Nucleus</keyword>
<feature type="domain" description="Response regulatory" evidence="8">
    <location>
        <begin position="179"/>
        <end position="294"/>
    </location>
</feature>
<dbReference type="GO" id="GO:0003700">
    <property type="term" value="F:DNA-binding transcription factor activity"/>
    <property type="evidence" value="ECO:0007669"/>
    <property type="project" value="InterPro"/>
</dbReference>
<keyword evidence="3" id="KW-0805">Transcription regulation</keyword>
<dbReference type="OMA" id="ITRYFQV"/>
<comment type="caution">
    <text evidence="9">The sequence shown here is derived from an EMBL/GenBank/DDBJ whole genome shotgun (WGS) entry which is preliminary data.</text>
</comment>
<accession>S7W8P1</accession>
<evidence type="ECO:0000256" key="1">
    <source>
        <dbReference type="ARBA" id="ARBA00004123"/>
    </source>
</evidence>
<dbReference type="STRING" id="1358809.S7W8P1"/>
<dbReference type="OrthoDB" id="60033at2759"/>
<comment type="caution">
    <text evidence="7">Lacks conserved residue(s) required for the propagation of feature annotation.</text>
</comment>
<dbReference type="FunCoup" id="S7W8P1">
    <property type="interactions" value="54"/>
</dbReference>
<protein>
    <submittedName>
        <fullName evidence="9">Heat shock transcription factor</fullName>
    </submittedName>
</protein>
<dbReference type="InterPro" id="IPR001789">
    <property type="entry name" value="Sig_transdc_resp-reg_receiver"/>
</dbReference>
<name>S7W8P1_SPRLO</name>
<dbReference type="PROSITE" id="PS50110">
    <property type="entry name" value="RESPONSE_REGULATORY"/>
    <property type="match status" value="1"/>
</dbReference>
<dbReference type="PRINTS" id="PR00056">
    <property type="entry name" value="HSFDOMAIN"/>
</dbReference>
<dbReference type="GO" id="GO:0005634">
    <property type="term" value="C:nucleus"/>
    <property type="evidence" value="ECO:0007669"/>
    <property type="project" value="UniProtKB-SubCell"/>
</dbReference>
<evidence type="ECO:0000256" key="5">
    <source>
        <dbReference type="ARBA" id="ARBA00023163"/>
    </source>
</evidence>
<comment type="similarity">
    <text evidence="2">Belongs to the HSF family.</text>
</comment>
<dbReference type="SUPFAM" id="SSF52172">
    <property type="entry name" value="CheY-like"/>
    <property type="match status" value="1"/>
</dbReference>
<keyword evidence="4" id="KW-0238">DNA-binding</keyword>
<evidence type="ECO:0000256" key="7">
    <source>
        <dbReference type="PROSITE-ProRule" id="PRU00169"/>
    </source>
</evidence>
<dbReference type="InterPro" id="IPR036390">
    <property type="entry name" value="WH_DNA-bd_sf"/>
</dbReference>
<evidence type="ECO:0000256" key="3">
    <source>
        <dbReference type="ARBA" id="ARBA00023015"/>
    </source>
</evidence>
<dbReference type="VEuPathDB" id="MicrosporidiaDB:SLOPH_419"/>
<keyword evidence="9" id="KW-0346">Stress response</keyword>
<dbReference type="CDD" id="cd00156">
    <property type="entry name" value="REC"/>
    <property type="match status" value="1"/>
</dbReference>
<keyword evidence="10" id="KW-1185">Reference proteome</keyword>
<evidence type="ECO:0000256" key="2">
    <source>
        <dbReference type="ARBA" id="ARBA00006403"/>
    </source>
</evidence>
<organism evidence="9 10">
    <name type="scientific">Spraguea lophii (strain 42_110)</name>
    <name type="common">Microsporidian parasite</name>
    <dbReference type="NCBI Taxonomy" id="1358809"/>
    <lineage>
        <taxon>Eukaryota</taxon>
        <taxon>Fungi</taxon>
        <taxon>Fungi incertae sedis</taxon>
        <taxon>Microsporidia</taxon>
        <taxon>Spragueidae</taxon>
        <taxon>Spraguea</taxon>
    </lineage>
</organism>